<feature type="region of interest" description="Disordered" evidence="1">
    <location>
        <begin position="1"/>
        <end position="59"/>
    </location>
</feature>
<protein>
    <submittedName>
        <fullName evidence="2">Uncharacterized protein</fullName>
    </submittedName>
</protein>
<evidence type="ECO:0000313" key="3">
    <source>
        <dbReference type="Proteomes" id="UP000799444"/>
    </source>
</evidence>
<reference evidence="2" key="1">
    <citation type="journal article" date="2020" name="Stud. Mycol.">
        <title>101 Dothideomycetes genomes: a test case for predicting lifestyles and emergence of pathogens.</title>
        <authorList>
            <person name="Haridas S."/>
            <person name="Albert R."/>
            <person name="Binder M."/>
            <person name="Bloem J."/>
            <person name="Labutti K."/>
            <person name="Salamov A."/>
            <person name="Andreopoulos B."/>
            <person name="Baker S."/>
            <person name="Barry K."/>
            <person name="Bills G."/>
            <person name="Bluhm B."/>
            <person name="Cannon C."/>
            <person name="Castanera R."/>
            <person name="Culley D."/>
            <person name="Daum C."/>
            <person name="Ezra D."/>
            <person name="Gonzalez J."/>
            <person name="Henrissat B."/>
            <person name="Kuo A."/>
            <person name="Liang C."/>
            <person name="Lipzen A."/>
            <person name="Lutzoni F."/>
            <person name="Magnuson J."/>
            <person name="Mondo S."/>
            <person name="Nolan M."/>
            <person name="Ohm R."/>
            <person name="Pangilinan J."/>
            <person name="Park H.-J."/>
            <person name="Ramirez L."/>
            <person name="Alfaro M."/>
            <person name="Sun H."/>
            <person name="Tritt A."/>
            <person name="Yoshinaga Y."/>
            <person name="Zwiers L.-H."/>
            <person name="Turgeon B."/>
            <person name="Goodwin S."/>
            <person name="Spatafora J."/>
            <person name="Crous P."/>
            <person name="Grigoriev I."/>
        </authorList>
    </citation>
    <scope>NUCLEOTIDE SEQUENCE</scope>
    <source>
        <strain evidence="2">CBS 125425</strain>
    </source>
</reference>
<comment type="caution">
    <text evidence="2">The sequence shown here is derived from an EMBL/GenBank/DDBJ whole genome shotgun (WGS) entry which is preliminary data.</text>
</comment>
<accession>A0A9P4QX09</accession>
<feature type="compositionally biased region" description="Low complexity" evidence="1">
    <location>
        <begin position="10"/>
        <end position="25"/>
    </location>
</feature>
<dbReference type="EMBL" id="ML996171">
    <property type="protein sequence ID" value="KAF2732818.1"/>
    <property type="molecule type" value="Genomic_DNA"/>
</dbReference>
<keyword evidence="3" id="KW-1185">Reference proteome</keyword>
<dbReference type="AlphaFoldDB" id="A0A9P4QX09"/>
<proteinExistence type="predicted"/>
<organism evidence="2 3">
    <name type="scientific">Polyplosphaeria fusca</name>
    <dbReference type="NCBI Taxonomy" id="682080"/>
    <lineage>
        <taxon>Eukaryota</taxon>
        <taxon>Fungi</taxon>
        <taxon>Dikarya</taxon>
        <taxon>Ascomycota</taxon>
        <taxon>Pezizomycotina</taxon>
        <taxon>Dothideomycetes</taxon>
        <taxon>Pleosporomycetidae</taxon>
        <taxon>Pleosporales</taxon>
        <taxon>Tetraplosphaeriaceae</taxon>
        <taxon>Polyplosphaeria</taxon>
    </lineage>
</organism>
<evidence type="ECO:0000313" key="2">
    <source>
        <dbReference type="EMBL" id="KAF2732818.1"/>
    </source>
</evidence>
<gene>
    <name evidence="2" type="ORF">EJ04DRAFT_301725</name>
</gene>
<evidence type="ECO:0000256" key="1">
    <source>
        <dbReference type="SAM" id="MobiDB-lite"/>
    </source>
</evidence>
<dbReference type="Proteomes" id="UP000799444">
    <property type="component" value="Unassembled WGS sequence"/>
</dbReference>
<sequence length="165" mass="17711">MCDVTCTSKSQPSSATARTAAAPSQGPLSSVNEEIAGSVQETRATPARSSPPPRRGSLTVCTANTQTFAKTLELRIWERPCAGPSAPYFPYPKLSNPVIHPFDNQTRNGLFQRPTSHRRSAFCCTAADVRFPSLVVHPSSTNSPPWCESYRVASSFVGVSLPSPS</sequence>
<name>A0A9P4QX09_9PLEO</name>